<dbReference type="InterPro" id="IPR036259">
    <property type="entry name" value="MFS_trans_sf"/>
</dbReference>
<reference evidence="10 11" key="1">
    <citation type="submission" date="2023-03" db="EMBL/GenBank/DDBJ databases">
        <title>Isolation and description of six Streptomyces strains from soil environments, able to metabolize different microbial glucans.</title>
        <authorList>
            <person name="Widen T."/>
            <person name="Larsbrink J."/>
        </authorList>
    </citation>
    <scope>NUCLEOTIDE SEQUENCE [LARGE SCALE GENOMIC DNA]</scope>
    <source>
        <strain evidence="10 11">Mut1</strain>
    </source>
</reference>
<feature type="transmembrane region" description="Helical" evidence="8">
    <location>
        <begin position="233"/>
        <end position="254"/>
    </location>
</feature>
<evidence type="ECO:0000256" key="4">
    <source>
        <dbReference type="ARBA" id="ARBA00022989"/>
    </source>
</evidence>
<evidence type="ECO:0000256" key="6">
    <source>
        <dbReference type="ARBA" id="ARBA00023251"/>
    </source>
</evidence>
<dbReference type="SUPFAM" id="SSF103473">
    <property type="entry name" value="MFS general substrate transporter"/>
    <property type="match status" value="1"/>
</dbReference>
<dbReference type="InterPro" id="IPR020846">
    <property type="entry name" value="MFS_dom"/>
</dbReference>
<dbReference type="PROSITE" id="PS50850">
    <property type="entry name" value="MFS"/>
    <property type="match status" value="1"/>
</dbReference>
<feature type="transmembrane region" description="Helical" evidence="8">
    <location>
        <begin position="275"/>
        <end position="292"/>
    </location>
</feature>
<feature type="domain" description="Major facilitator superfamily (MFS) profile" evidence="9">
    <location>
        <begin position="24"/>
        <end position="474"/>
    </location>
</feature>
<feature type="transmembrane region" description="Helical" evidence="8">
    <location>
        <begin position="347"/>
        <end position="365"/>
    </location>
</feature>
<feature type="transmembrane region" description="Helical" evidence="8">
    <location>
        <begin position="58"/>
        <end position="78"/>
    </location>
</feature>
<feature type="transmembrane region" description="Helical" evidence="8">
    <location>
        <begin position="447"/>
        <end position="469"/>
    </location>
</feature>
<feature type="transmembrane region" description="Helical" evidence="8">
    <location>
        <begin position="208"/>
        <end position="227"/>
    </location>
</feature>
<dbReference type="Pfam" id="PF07690">
    <property type="entry name" value="MFS_1"/>
    <property type="match status" value="1"/>
</dbReference>
<evidence type="ECO:0000256" key="1">
    <source>
        <dbReference type="ARBA" id="ARBA00004651"/>
    </source>
</evidence>
<dbReference type="Proteomes" id="UP001239522">
    <property type="component" value="Chromosome"/>
</dbReference>
<keyword evidence="3 8" id="KW-0812">Transmembrane</keyword>
<feature type="transmembrane region" description="Helical" evidence="8">
    <location>
        <begin position="119"/>
        <end position="135"/>
    </location>
</feature>
<evidence type="ECO:0000256" key="3">
    <source>
        <dbReference type="ARBA" id="ARBA00022692"/>
    </source>
</evidence>
<evidence type="ECO:0000256" key="2">
    <source>
        <dbReference type="ARBA" id="ARBA00022448"/>
    </source>
</evidence>
<evidence type="ECO:0000256" key="8">
    <source>
        <dbReference type="SAM" id="Phobius"/>
    </source>
</evidence>
<evidence type="ECO:0000259" key="9">
    <source>
        <dbReference type="PROSITE" id="PS50850"/>
    </source>
</evidence>
<feature type="transmembrane region" description="Helical" evidence="8">
    <location>
        <begin position="371"/>
        <end position="395"/>
    </location>
</feature>
<feature type="transmembrane region" description="Helical" evidence="8">
    <location>
        <begin position="175"/>
        <end position="196"/>
    </location>
</feature>
<evidence type="ECO:0000256" key="7">
    <source>
        <dbReference type="SAM" id="MobiDB-lite"/>
    </source>
</evidence>
<evidence type="ECO:0000313" key="11">
    <source>
        <dbReference type="Proteomes" id="UP001239522"/>
    </source>
</evidence>
<evidence type="ECO:0000313" key="10">
    <source>
        <dbReference type="EMBL" id="WLQ34029.1"/>
    </source>
</evidence>
<dbReference type="EMBL" id="CP120997">
    <property type="protein sequence ID" value="WLQ34029.1"/>
    <property type="molecule type" value="Genomic_DNA"/>
</dbReference>
<evidence type="ECO:0000256" key="5">
    <source>
        <dbReference type="ARBA" id="ARBA00023136"/>
    </source>
</evidence>
<dbReference type="InterPro" id="IPR011701">
    <property type="entry name" value="MFS"/>
</dbReference>
<feature type="transmembrane region" description="Helical" evidence="8">
    <location>
        <begin position="416"/>
        <end position="435"/>
    </location>
</feature>
<feature type="transmembrane region" description="Helical" evidence="8">
    <location>
        <begin position="312"/>
        <end position="335"/>
    </location>
</feature>
<gene>
    <name evidence="10" type="ORF">P8A18_11505</name>
</gene>
<dbReference type="PANTHER" id="PTHR42718">
    <property type="entry name" value="MAJOR FACILITATOR SUPERFAMILY MULTIDRUG TRANSPORTER MFSC"/>
    <property type="match status" value="1"/>
</dbReference>
<dbReference type="PANTHER" id="PTHR42718:SF9">
    <property type="entry name" value="MAJOR FACILITATOR SUPERFAMILY MULTIDRUG TRANSPORTER MFSC"/>
    <property type="match status" value="1"/>
</dbReference>
<comment type="subcellular location">
    <subcellularLocation>
        <location evidence="1">Cell membrane</location>
        <topology evidence="1">Multi-pass membrane protein</topology>
    </subcellularLocation>
</comment>
<keyword evidence="2" id="KW-0813">Transport</keyword>
<dbReference type="RefSeq" id="WP_306053894.1">
    <property type="nucleotide sequence ID" value="NZ_CP120997.1"/>
</dbReference>
<feature type="transmembrane region" description="Helical" evidence="8">
    <location>
        <begin position="90"/>
        <end position="113"/>
    </location>
</feature>
<organism evidence="10 11">
    <name type="scientific">Streptomyces castrisilvae</name>
    <dbReference type="NCBI Taxonomy" id="3033811"/>
    <lineage>
        <taxon>Bacteria</taxon>
        <taxon>Bacillati</taxon>
        <taxon>Actinomycetota</taxon>
        <taxon>Actinomycetes</taxon>
        <taxon>Kitasatosporales</taxon>
        <taxon>Streptomycetaceae</taxon>
        <taxon>Streptomyces</taxon>
    </lineage>
</organism>
<proteinExistence type="predicted"/>
<feature type="region of interest" description="Disordered" evidence="7">
    <location>
        <begin position="476"/>
        <end position="503"/>
    </location>
</feature>
<keyword evidence="4 8" id="KW-1133">Transmembrane helix</keyword>
<dbReference type="Gene3D" id="1.20.1250.20">
    <property type="entry name" value="MFS general substrate transporter like domains"/>
    <property type="match status" value="1"/>
</dbReference>
<feature type="transmembrane region" description="Helical" evidence="8">
    <location>
        <begin position="147"/>
        <end position="169"/>
    </location>
</feature>
<protein>
    <submittedName>
        <fullName evidence="10">MFS transporter</fullName>
    </submittedName>
</protein>
<feature type="transmembrane region" description="Helical" evidence="8">
    <location>
        <begin position="23"/>
        <end position="46"/>
    </location>
</feature>
<keyword evidence="6" id="KW-0046">Antibiotic resistance</keyword>
<keyword evidence="11" id="KW-1185">Reference proteome</keyword>
<dbReference type="CDD" id="cd17504">
    <property type="entry name" value="MFS_MMR_MDR_like"/>
    <property type="match status" value="1"/>
</dbReference>
<dbReference type="Gene3D" id="1.20.1720.10">
    <property type="entry name" value="Multidrug resistance protein D"/>
    <property type="match status" value="1"/>
</dbReference>
<name>A0ABY9HI06_9ACTN</name>
<keyword evidence="5 8" id="KW-0472">Membrane</keyword>
<sequence>MPADIPAPAAPTTPAAQAPHPRFAVGVLAFCGVVVAVMQTIVVPLLPHIPALTGATPAAASWLVTVTLLTGAVFTPVLGRVGDMYGKRRVLIASLAVLVVGSVLCGASSHIGVLITGRALQGAAIAVVPLGISILRDELPPERVLSAVALMSSTLGIGAAVGLPIAALVVENFDWHTMFWVSGAIGLIDIVLVLAFVPESPLRTRGRFDALGALGLSGALVCLLLAVTQGGDWGWASARTLGLLGAAVVVALVWGAYELRVTTPMVDLRISARPAVLLTNIAALLIGFAFYANSLVTAQMVQEPKATGYGLGASLVVSGLCLLPGGVAMVALSPVSARISAKHGPKVSLALAAGIIAVGYGVRYFTSHSLWLIIVGATVVASGTAIAYSALPALVMRGVPVSETGAANGLNTLMRSIGQAFCSATVAAVLANITFQAGGRTAPTLHAYQLVFVIAAGAALAALAVTLFLPGHRRTGAGTVGESREAPGTRKGGARPAGIQEGA</sequence>
<accession>A0ABY9HI06</accession>